<evidence type="ECO:0000256" key="2">
    <source>
        <dbReference type="ARBA" id="ARBA00005912"/>
    </source>
</evidence>
<dbReference type="GO" id="GO:0006415">
    <property type="term" value="P:translational termination"/>
    <property type="evidence" value="ECO:0007669"/>
    <property type="project" value="UniProtKB-UniRule"/>
</dbReference>
<dbReference type="HAMAP" id="MF_00040">
    <property type="entry name" value="RRF"/>
    <property type="match status" value="1"/>
</dbReference>
<comment type="subcellular location">
    <subcellularLocation>
        <location evidence="1 6">Cytoplasm</location>
    </subcellularLocation>
</comment>
<dbReference type="AlphaFoldDB" id="I4EFJ1"/>
<evidence type="ECO:0000256" key="1">
    <source>
        <dbReference type="ARBA" id="ARBA00004496"/>
    </source>
</evidence>
<proteinExistence type="inferred from homology"/>
<dbReference type="FunFam" id="3.30.1360.40:FF:000001">
    <property type="entry name" value="Ribosome-recycling factor"/>
    <property type="match status" value="1"/>
</dbReference>
<reference evidence="8 9" key="1">
    <citation type="journal article" date="2012" name="ISME J.">
        <title>Nitrification expanded: discovery, physiology and genomics of a nitrite-oxidizing bacterium from the phylum Chloroflexi.</title>
        <authorList>
            <person name="Sorokin D.Y."/>
            <person name="Lucker S."/>
            <person name="Vejmelkova D."/>
            <person name="Kostrikina N.A."/>
            <person name="Kleerebezem R."/>
            <person name="Rijpstra W.I."/>
            <person name="Damste J.S."/>
            <person name="Le Paslier D."/>
            <person name="Muyzer G."/>
            <person name="Wagner M."/>
            <person name="van Loosdrecht M.C."/>
            <person name="Daims H."/>
        </authorList>
    </citation>
    <scope>NUCLEOTIDE SEQUENCE [LARGE SCALE GENOMIC DNA]</scope>
    <source>
        <strain evidence="9">none</strain>
    </source>
</reference>
<dbReference type="FunFam" id="1.10.132.20:FF:000001">
    <property type="entry name" value="Ribosome-recycling factor"/>
    <property type="match status" value="1"/>
</dbReference>
<dbReference type="Pfam" id="PF01765">
    <property type="entry name" value="RRF"/>
    <property type="match status" value="1"/>
</dbReference>
<dbReference type="GO" id="GO:0043023">
    <property type="term" value="F:ribosomal large subunit binding"/>
    <property type="evidence" value="ECO:0007669"/>
    <property type="project" value="TreeGrafter"/>
</dbReference>
<dbReference type="Gene3D" id="1.10.132.20">
    <property type="entry name" value="Ribosome-recycling factor"/>
    <property type="match status" value="1"/>
</dbReference>
<evidence type="ECO:0000259" key="7">
    <source>
        <dbReference type="Pfam" id="PF01765"/>
    </source>
</evidence>
<evidence type="ECO:0000256" key="5">
    <source>
        <dbReference type="ARBA" id="ARBA00025050"/>
    </source>
</evidence>
<dbReference type="OrthoDB" id="9804006at2"/>
<dbReference type="PANTHER" id="PTHR20982:SF3">
    <property type="entry name" value="MITOCHONDRIAL RIBOSOME RECYCLING FACTOR PSEUDO 1"/>
    <property type="match status" value="1"/>
</dbReference>
<dbReference type="EMBL" id="CAGS01000147">
    <property type="protein sequence ID" value="CCF83453.1"/>
    <property type="molecule type" value="Genomic_DNA"/>
</dbReference>
<keyword evidence="9" id="KW-1185">Reference proteome</keyword>
<dbReference type="InterPro" id="IPR002661">
    <property type="entry name" value="Ribosome_recyc_fac"/>
</dbReference>
<gene>
    <name evidence="6 8" type="primary">frr</name>
    <name evidence="8" type="ORF">NITHO_2300004</name>
</gene>
<dbReference type="PANTHER" id="PTHR20982">
    <property type="entry name" value="RIBOSOME RECYCLING FACTOR"/>
    <property type="match status" value="1"/>
</dbReference>
<evidence type="ECO:0000313" key="8">
    <source>
        <dbReference type="EMBL" id="CCF83453.1"/>
    </source>
</evidence>
<evidence type="ECO:0000256" key="4">
    <source>
        <dbReference type="ARBA" id="ARBA00022917"/>
    </source>
</evidence>
<dbReference type="RefSeq" id="WP_008476627.1">
    <property type="nucleotide sequence ID" value="NZ_CAGS01000147.1"/>
</dbReference>
<dbReference type="InterPro" id="IPR036191">
    <property type="entry name" value="RRF_sf"/>
</dbReference>
<evidence type="ECO:0000256" key="3">
    <source>
        <dbReference type="ARBA" id="ARBA00022490"/>
    </source>
</evidence>
<evidence type="ECO:0000313" key="9">
    <source>
        <dbReference type="Proteomes" id="UP000004221"/>
    </source>
</evidence>
<organism evidence="8 9">
    <name type="scientific">Nitrolancea hollandica Lb</name>
    <dbReference type="NCBI Taxonomy" id="1129897"/>
    <lineage>
        <taxon>Bacteria</taxon>
        <taxon>Pseudomonadati</taxon>
        <taxon>Thermomicrobiota</taxon>
        <taxon>Thermomicrobia</taxon>
        <taxon>Sphaerobacterales</taxon>
        <taxon>Sphaerobacterineae</taxon>
        <taxon>Sphaerobacteraceae</taxon>
        <taxon>Nitrolancea</taxon>
    </lineage>
</organism>
<comment type="function">
    <text evidence="5 6">Responsible for the release of ribosomes from messenger RNA at the termination of protein biosynthesis. May increase the efficiency of translation by recycling ribosomes from one round of translation to another.</text>
</comment>
<feature type="domain" description="Ribosome recycling factor" evidence="7">
    <location>
        <begin position="20"/>
        <end position="183"/>
    </location>
</feature>
<protein>
    <recommendedName>
        <fullName evidence="6">Ribosome-recycling factor</fullName>
        <shortName evidence="6">RRF</shortName>
    </recommendedName>
    <alternativeName>
        <fullName evidence="6">Ribosome-releasing factor</fullName>
    </alternativeName>
</protein>
<comment type="similarity">
    <text evidence="2 6">Belongs to the RRF family.</text>
</comment>
<keyword evidence="4 6" id="KW-0648">Protein biosynthesis</keyword>
<evidence type="ECO:0000256" key="6">
    <source>
        <dbReference type="HAMAP-Rule" id="MF_00040"/>
    </source>
</evidence>
<keyword evidence="3 6" id="KW-0963">Cytoplasm</keyword>
<dbReference type="NCBIfam" id="TIGR00496">
    <property type="entry name" value="frr"/>
    <property type="match status" value="1"/>
</dbReference>
<dbReference type="InterPro" id="IPR023584">
    <property type="entry name" value="Ribosome_recyc_fac_dom"/>
</dbReference>
<dbReference type="Gene3D" id="3.30.1360.40">
    <property type="match status" value="1"/>
</dbReference>
<dbReference type="CDD" id="cd00520">
    <property type="entry name" value="RRF"/>
    <property type="match status" value="1"/>
</dbReference>
<accession>I4EFJ1</accession>
<dbReference type="Proteomes" id="UP000004221">
    <property type="component" value="Unassembled WGS sequence"/>
</dbReference>
<dbReference type="SUPFAM" id="SSF55194">
    <property type="entry name" value="Ribosome recycling factor, RRF"/>
    <property type="match status" value="1"/>
</dbReference>
<dbReference type="GO" id="GO:0005737">
    <property type="term" value="C:cytoplasm"/>
    <property type="evidence" value="ECO:0007669"/>
    <property type="project" value="UniProtKB-SubCell"/>
</dbReference>
<comment type="caution">
    <text evidence="8">The sequence shown here is derived from an EMBL/GenBank/DDBJ whole genome shotgun (WGS) entry which is preliminary data.</text>
</comment>
<sequence length="185" mass="20990">MIDEVLSDAEERMNKSLDTLRRDLGGIRTGRASTGLIDRLDIDYYGTVMPLNQLANISAPEAHLLVVQPWDKSATSAIEKALRTSELGLNPSSDGQVIRIAIPPLTEERRKSLVKLVRHTVEDNRVAIRNIRRDALAQIKEMLHEKMIGEDEERRAEHQVDELTKRYVSEAEKIGKHKEGEVLEF</sequence>
<name>I4EFJ1_9BACT</name>